<protein>
    <recommendedName>
        <fullName evidence="2">GH16 domain-containing protein</fullName>
    </recommendedName>
</protein>
<organism evidence="3 4">
    <name type="scientific">Didymella pomorum</name>
    <dbReference type="NCBI Taxonomy" id="749634"/>
    <lineage>
        <taxon>Eukaryota</taxon>
        <taxon>Fungi</taxon>
        <taxon>Dikarya</taxon>
        <taxon>Ascomycota</taxon>
        <taxon>Pezizomycotina</taxon>
        <taxon>Dothideomycetes</taxon>
        <taxon>Pleosporomycetidae</taxon>
        <taxon>Pleosporales</taxon>
        <taxon>Pleosporineae</taxon>
        <taxon>Didymellaceae</taxon>
        <taxon>Didymella</taxon>
    </lineage>
</organism>
<dbReference type="EMBL" id="JAPEVA010000057">
    <property type="protein sequence ID" value="KAJ4402839.1"/>
    <property type="molecule type" value="Genomic_DNA"/>
</dbReference>
<dbReference type="SUPFAM" id="SSF49899">
    <property type="entry name" value="Concanavalin A-like lectins/glucanases"/>
    <property type="match status" value="1"/>
</dbReference>
<gene>
    <name evidence="3" type="ORF">N0V91_006911</name>
</gene>
<proteinExistence type="predicted"/>
<name>A0A9W8ZA12_9PLEO</name>
<accession>A0A9W8ZA12</accession>
<dbReference type="CDD" id="cd00413">
    <property type="entry name" value="Glyco_hydrolase_16"/>
    <property type="match status" value="1"/>
</dbReference>
<feature type="domain" description="GH16" evidence="2">
    <location>
        <begin position="73"/>
        <end position="291"/>
    </location>
</feature>
<evidence type="ECO:0000313" key="3">
    <source>
        <dbReference type="EMBL" id="KAJ4402839.1"/>
    </source>
</evidence>
<dbReference type="AlphaFoldDB" id="A0A9W8ZA12"/>
<dbReference type="PANTHER" id="PTHR38121:SF4">
    <property type="entry name" value="GH16 DOMAIN-CONTAINING PROTEIN-RELATED"/>
    <property type="match status" value="1"/>
</dbReference>
<dbReference type="PANTHER" id="PTHR38121">
    <property type="entry name" value="GH16 DOMAIN-CONTAINING PROTEIN"/>
    <property type="match status" value="1"/>
</dbReference>
<evidence type="ECO:0000256" key="1">
    <source>
        <dbReference type="SAM" id="SignalP"/>
    </source>
</evidence>
<reference evidence="3" key="1">
    <citation type="submission" date="2022-10" db="EMBL/GenBank/DDBJ databases">
        <title>Tapping the CABI collections for fungal endophytes: first genome assemblies for Collariella, Neodidymelliopsis, Ascochyta clinopodiicola, Didymella pomorum, Didymosphaeria variabile, Neocosmospora piperis and Neocucurbitaria cava.</title>
        <authorList>
            <person name="Hill R."/>
        </authorList>
    </citation>
    <scope>NUCLEOTIDE SEQUENCE</scope>
    <source>
        <strain evidence="3">IMI 355091</strain>
    </source>
</reference>
<sequence>MRYNTLLSSTLLAQLSFAQSLGDCTAFSSDGVAASQYQYYRFYDFRNMNSAGTGTQNAKGSQSRIVSNSSWQDDWYIRDYPRKSPGGYSIPVNFTPDRVYITNATDPSTNSTTILSLTTSRIDEETQDGGEILFKEFNISYASLRVYSRVHGAPGGVAGIFTYLNDTQESDIEIFTRAPDTLIQYSNQPASSGEPDWTPIPGATVNVSLPNRAVWTNWHVHRLDWTAGKSVFFVDGEVVNQTGLHVPVKDPPSGFYVDMWSANSSWSGSMEIGGEATLDVSWIEMLFNTTQGVQTSGEKRVCEVSQGRVETVQQSDAVTVGLSAWMGWFTVLVVIHVLT</sequence>
<feature type="chain" id="PRO_5040855516" description="GH16 domain-containing protein" evidence="1">
    <location>
        <begin position="21"/>
        <end position="339"/>
    </location>
</feature>
<dbReference type="InterPro" id="IPR013320">
    <property type="entry name" value="ConA-like_dom_sf"/>
</dbReference>
<feature type="signal peptide" evidence="1">
    <location>
        <begin position="1"/>
        <end position="20"/>
    </location>
</feature>
<dbReference type="OrthoDB" id="4388755at2759"/>
<dbReference type="GO" id="GO:0004553">
    <property type="term" value="F:hydrolase activity, hydrolyzing O-glycosyl compounds"/>
    <property type="evidence" value="ECO:0007669"/>
    <property type="project" value="InterPro"/>
</dbReference>
<dbReference type="Gene3D" id="2.60.120.200">
    <property type="match status" value="1"/>
</dbReference>
<dbReference type="PROSITE" id="PS51762">
    <property type="entry name" value="GH16_2"/>
    <property type="match status" value="1"/>
</dbReference>
<keyword evidence="1" id="KW-0732">Signal</keyword>
<evidence type="ECO:0000313" key="4">
    <source>
        <dbReference type="Proteomes" id="UP001140510"/>
    </source>
</evidence>
<dbReference type="Pfam" id="PF00722">
    <property type="entry name" value="Glyco_hydro_16"/>
    <property type="match status" value="1"/>
</dbReference>
<dbReference type="GO" id="GO:0005975">
    <property type="term" value="P:carbohydrate metabolic process"/>
    <property type="evidence" value="ECO:0007669"/>
    <property type="project" value="InterPro"/>
</dbReference>
<evidence type="ECO:0000259" key="2">
    <source>
        <dbReference type="PROSITE" id="PS51762"/>
    </source>
</evidence>
<keyword evidence="4" id="KW-1185">Reference proteome</keyword>
<dbReference type="InterPro" id="IPR000757">
    <property type="entry name" value="Beta-glucanase-like"/>
</dbReference>
<comment type="caution">
    <text evidence="3">The sequence shown here is derived from an EMBL/GenBank/DDBJ whole genome shotgun (WGS) entry which is preliminary data.</text>
</comment>
<dbReference type="Proteomes" id="UP001140510">
    <property type="component" value="Unassembled WGS sequence"/>
</dbReference>